<accession>A0A9D4A1H0</accession>
<evidence type="ECO:0000313" key="2">
    <source>
        <dbReference type="EMBL" id="KAH1081292.1"/>
    </source>
</evidence>
<reference evidence="2 3" key="1">
    <citation type="journal article" date="2021" name="Plant Biotechnol. J.">
        <title>Multi-omics assisted identification of the key and species-specific regulatory components of drought-tolerant mechanisms in Gossypium stocksii.</title>
        <authorList>
            <person name="Yu D."/>
            <person name="Ke L."/>
            <person name="Zhang D."/>
            <person name="Wu Y."/>
            <person name="Sun Y."/>
            <person name="Mei J."/>
            <person name="Sun J."/>
            <person name="Sun Y."/>
        </authorList>
    </citation>
    <scope>NUCLEOTIDE SEQUENCE [LARGE SCALE GENOMIC DNA]</scope>
    <source>
        <strain evidence="3">cv. E1</strain>
        <tissue evidence="2">Leaf</tissue>
    </source>
</reference>
<organism evidence="2 3">
    <name type="scientific">Gossypium stocksii</name>
    <dbReference type="NCBI Taxonomy" id="47602"/>
    <lineage>
        <taxon>Eukaryota</taxon>
        <taxon>Viridiplantae</taxon>
        <taxon>Streptophyta</taxon>
        <taxon>Embryophyta</taxon>
        <taxon>Tracheophyta</taxon>
        <taxon>Spermatophyta</taxon>
        <taxon>Magnoliopsida</taxon>
        <taxon>eudicotyledons</taxon>
        <taxon>Gunneridae</taxon>
        <taxon>Pentapetalae</taxon>
        <taxon>rosids</taxon>
        <taxon>malvids</taxon>
        <taxon>Malvales</taxon>
        <taxon>Malvaceae</taxon>
        <taxon>Malvoideae</taxon>
        <taxon>Gossypium</taxon>
    </lineage>
</organism>
<dbReference type="Proteomes" id="UP000828251">
    <property type="component" value="Unassembled WGS sequence"/>
</dbReference>
<dbReference type="OrthoDB" id="10635834at2759"/>
<gene>
    <name evidence="2" type="ORF">J1N35_021053</name>
</gene>
<protein>
    <submittedName>
        <fullName evidence="2">Uncharacterized protein</fullName>
    </submittedName>
</protein>
<evidence type="ECO:0000256" key="1">
    <source>
        <dbReference type="SAM" id="MobiDB-lite"/>
    </source>
</evidence>
<dbReference type="AlphaFoldDB" id="A0A9D4A1H0"/>
<dbReference type="EMBL" id="JAIQCV010000007">
    <property type="protein sequence ID" value="KAH1081292.1"/>
    <property type="molecule type" value="Genomic_DNA"/>
</dbReference>
<keyword evidence="3" id="KW-1185">Reference proteome</keyword>
<feature type="region of interest" description="Disordered" evidence="1">
    <location>
        <begin position="1"/>
        <end position="56"/>
    </location>
</feature>
<comment type="caution">
    <text evidence="2">The sequence shown here is derived from an EMBL/GenBank/DDBJ whole genome shotgun (WGS) entry which is preliminary data.</text>
</comment>
<evidence type="ECO:0000313" key="3">
    <source>
        <dbReference type="Proteomes" id="UP000828251"/>
    </source>
</evidence>
<name>A0A9D4A1H0_9ROSI</name>
<proteinExistence type="predicted"/>
<sequence length="108" mass="12473">MLHMRMIQGRHGTYPPQYQLLRDAQQEDPEDIPNDVLPPQEDAPIEPPPPRRPAHTVASYADLSECLSRFEQQCFQCFDHIDATLQQIFQHLHITARPPPPPRDPSED</sequence>